<dbReference type="EMBL" id="MQUC01000003">
    <property type="protein sequence ID" value="PRP68150.1"/>
    <property type="molecule type" value="Genomic_DNA"/>
</dbReference>
<reference evidence="2 3" key="1">
    <citation type="submission" date="2016-11" db="EMBL/GenBank/DDBJ databases">
        <title>Trade-off between light-utilization and light-protection in marine flavobacteria.</title>
        <authorList>
            <person name="Kumagai Y."/>
        </authorList>
    </citation>
    <scope>NUCLEOTIDE SEQUENCE [LARGE SCALE GENOMIC DNA]</scope>
    <source>
        <strain evidence="2 3">JCM 17109</strain>
    </source>
</reference>
<proteinExistence type="predicted"/>
<keyword evidence="3" id="KW-1185">Reference proteome</keyword>
<dbReference type="AlphaFoldDB" id="A0A2S9WXE5"/>
<comment type="caution">
    <text evidence="2">The sequence shown here is derived from an EMBL/GenBank/DDBJ whole genome shotgun (WGS) entry which is preliminary data.</text>
</comment>
<accession>A0A2S9WXE5</accession>
<keyword evidence="1" id="KW-0732">Signal</keyword>
<dbReference type="RefSeq" id="WP_105983827.1">
    <property type="nucleotide sequence ID" value="NZ_MQUC01000003.1"/>
</dbReference>
<evidence type="ECO:0000256" key="1">
    <source>
        <dbReference type="SAM" id="SignalP"/>
    </source>
</evidence>
<dbReference type="Proteomes" id="UP000239532">
    <property type="component" value="Unassembled WGS sequence"/>
</dbReference>
<protein>
    <recommendedName>
        <fullName evidence="4">Lipocalin-like domain-containing protein</fullName>
    </recommendedName>
</protein>
<organism evidence="2 3">
    <name type="scientific">Nonlabens agnitus</name>
    <dbReference type="NCBI Taxonomy" id="870484"/>
    <lineage>
        <taxon>Bacteria</taxon>
        <taxon>Pseudomonadati</taxon>
        <taxon>Bacteroidota</taxon>
        <taxon>Flavobacteriia</taxon>
        <taxon>Flavobacteriales</taxon>
        <taxon>Flavobacteriaceae</taxon>
        <taxon>Nonlabens</taxon>
    </lineage>
</organism>
<dbReference type="InterPro" id="IPR046230">
    <property type="entry name" value="DUF6263"/>
</dbReference>
<name>A0A2S9WXE5_9FLAO</name>
<feature type="chain" id="PRO_5015671717" description="Lipocalin-like domain-containing protein" evidence="1">
    <location>
        <begin position="19"/>
        <end position="243"/>
    </location>
</feature>
<gene>
    <name evidence="2" type="ORF">BST86_14150</name>
</gene>
<dbReference type="Pfam" id="PF19777">
    <property type="entry name" value="DUF6263"/>
    <property type="match status" value="1"/>
</dbReference>
<evidence type="ECO:0000313" key="3">
    <source>
        <dbReference type="Proteomes" id="UP000239532"/>
    </source>
</evidence>
<dbReference type="OrthoDB" id="1199105at2"/>
<feature type="signal peptide" evidence="1">
    <location>
        <begin position="1"/>
        <end position="18"/>
    </location>
</feature>
<evidence type="ECO:0000313" key="2">
    <source>
        <dbReference type="EMBL" id="PRP68150.1"/>
    </source>
</evidence>
<sequence>MKNLLVLFALAISVQVFAQESALLRVNYSEGDVYEIKMIQQQSTGIQGSTDMTIMMDMEVTEVTDEVIEAESKITSIVMDVNQAGMSMSYDSSKNDDELDATGKMLKGQLSPMMSAVIRTTMDEYGNTLSTKVVPSIPSMEQFSTATTIDFPKQEVKVGSSWTSDNEQQGMKVKSTYTVTKIADGIVYLDVKGEVSGTGTGSMTGSSEIEISTGVLKNNESEIKVTTQGIEVSVVSNVSMNKK</sequence>
<evidence type="ECO:0008006" key="4">
    <source>
        <dbReference type="Google" id="ProtNLM"/>
    </source>
</evidence>